<comment type="PTM">
    <text evidence="9">Sulfation is important for activity and for the binding to a putative membrane receptor.</text>
</comment>
<evidence type="ECO:0000256" key="8">
    <source>
        <dbReference type="ARBA" id="ARBA00023030"/>
    </source>
</evidence>
<keyword evidence="7 9" id="KW-0221">Differentiation</keyword>
<comment type="PTM">
    <text evidence="9">PSK-alpha is produced by endopeptidase digestion. PSK-beta is produced from PSK-alpha by exopeptidase digestion.</text>
</comment>
<evidence type="ECO:0000256" key="2">
    <source>
        <dbReference type="ARBA" id="ARBA00010781"/>
    </source>
</evidence>
<dbReference type="GO" id="GO:0008083">
    <property type="term" value="F:growth factor activity"/>
    <property type="evidence" value="ECO:0007669"/>
    <property type="project" value="UniProtKB-UniRule"/>
</dbReference>
<feature type="chain" id="PRO_5041775878" description="Phytosulfokine" evidence="9">
    <location>
        <begin position="27"/>
        <end position="98"/>
    </location>
</feature>
<comment type="function">
    <text evidence="9">Promotes plant cell differentiation, organogenesis and somatic embryogenesis as well as cell proliferation.</text>
</comment>
<dbReference type="GO" id="GO:0005576">
    <property type="term" value="C:extracellular region"/>
    <property type="evidence" value="ECO:0007669"/>
    <property type="project" value="UniProtKB-SubCell"/>
</dbReference>
<evidence type="ECO:0000256" key="7">
    <source>
        <dbReference type="ARBA" id="ARBA00022782"/>
    </source>
</evidence>
<dbReference type="Proteomes" id="UP001280121">
    <property type="component" value="Unassembled WGS sequence"/>
</dbReference>
<feature type="signal peptide" evidence="9">
    <location>
        <begin position="1"/>
        <end position="26"/>
    </location>
</feature>
<keyword evidence="11" id="KW-1185">Reference proteome</keyword>
<sequence>MNKQSLNISFMSLLLVLLILSNSISARHLLPEKQDGSISQILTNGIAHATISKEAIREDLLNLMGSEDQCDEKDEDCLNRRMIAEAHLDYIYTQHHKP</sequence>
<keyword evidence="4 9" id="KW-0964">Secreted</keyword>
<dbReference type="PANTHER" id="PTHR33285">
    <property type="entry name" value="PHYTOSULFOKINES 3"/>
    <property type="match status" value="1"/>
</dbReference>
<comment type="similarity">
    <text evidence="2 9">Belongs to the phytosulfokine family.</text>
</comment>
<proteinExistence type="inferred from homology"/>
<organism evidence="10 11">
    <name type="scientific">Dipteronia dyeriana</name>
    <dbReference type="NCBI Taxonomy" id="168575"/>
    <lineage>
        <taxon>Eukaryota</taxon>
        <taxon>Viridiplantae</taxon>
        <taxon>Streptophyta</taxon>
        <taxon>Embryophyta</taxon>
        <taxon>Tracheophyta</taxon>
        <taxon>Spermatophyta</taxon>
        <taxon>Magnoliopsida</taxon>
        <taxon>eudicotyledons</taxon>
        <taxon>Gunneridae</taxon>
        <taxon>Pentapetalae</taxon>
        <taxon>rosids</taxon>
        <taxon>malvids</taxon>
        <taxon>Sapindales</taxon>
        <taxon>Sapindaceae</taxon>
        <taxon>Hippocastanoideae</taxon>
        <taxon>Acereae</taxon>
        <taxon>Dipteronia</taxon>
    </lineage>
</organism>
<keyword evidence="6 9" id="KW-0732">Signal</keyword>
<dbReference type="InterPro" id="IPR009438">
    <property type="entry name" value="Phytosulfokine"/>
</dbReference>
<evidence type="ECO:0000256" key="6">
    <source>
        <dbReference type="ARBA" id="ARBA00022729"/>
    </source>
</evidence>
<dbReference type="Pfam" id="PF06404">
    <property type="entry name" value="PSK"/>
    <property type="match status" value="1"/>
</dbReference>
<name>A0AAE0CL42_9ROSI</name>
<evidence type="ECO:0000256" key="3">
    <source>
        <dbReference type="ARBA" id="ARBA00022473"/>
    </source>
</evidence>
<evidence type="ECO:0000256" key="1">
    <source>
        <dbReference type="ARBA" id="ARBA00004613"/>
    </source>
</evidence>
<keyword evidence="8 9" id="KW-0339">Growth factor</keyword>
<dbReference type="AlphaFoldDB" id="A0AAE0CL42"/>
<dbReference type="GO" id="GO:0008283">
    <property type="term" value="P:cell population proliferation"/>
    <property type="evidence" value="ECO:0007669"/>
    <property type="project" value="UniProtKB-UniRule"/>
</dbReference>
<evidence type="ECO:0000256" key="9">
    <source>
        <dbReference type="RuleBase" id="RU368031"/>
    </source>
</evidence>
<keyword evidence="5 9" id="KW-0765">Sulfation</keyword>
<dbReference type="GO" id="GO:0030154">
    <property type="term" value="P:cell differentiation"/>
    <property type="evidence" value="ECO:0007669"/>
    <property type="project" value="UniProtKB-UniRule"/>
</dbReference>
<dbReference type="PANTHER" id="PTHR33285:SF33">
    <property type="entry name" value="PHYTOSULFOKINE"/>
    <property type="match status" value="1"/>
</dbReference>
<comment type="caution">
    <text evidence="10">The sequence shown here is derived from an EMBL/GenBank/DDBJ whole genome shotgun (WGS) entry which is preliminary data.</text>
</comment>
<evidence type="ECO:0000313" key="11">
    <source>
        <dbReference type="Proteomes" id="UP001280121"/>
    </source>
</evidence>
<protein>
    <recommendedName>
        <fullName evidence="9">Phytosulfokine</fullName>
    </recommendedName>
    <component>
        <recommendedName>
            <fullName evidence="9">Phytosulfokine-alpha</fullName>
            <shortName evidence="9">PSK-alpha</shortName>
            <shortName evidence="9">Phytosulfokine-a</shortName>
        </recommendedName>
    </component>
    <component>
        <recommendedName>
            <fullName evidence="9">Phytosulfokine-beta</fullName>
            <shortName evidence="9">PSK-beta</shortName>
            <shortName evidence="9">Phytosulfokine-b</shortName>
        </recommendedName>
    </component>
</protein>
<reference evidence="10" key="1">
    <citation type="journal article" date="2023" name="Plant J.">
        <title>Genome sequences and population genomics provide insights into the demographic history, inbreeding, and mutation load of two 'living fossil' tree species of Dipteronia.</title>
        <authorList>
            <person name="Feng Y."/>
            <person name="Comes H.P."/>
            <person name="Chen J."/>
            <person name="Zhu S."/>
            <person name="Lu R."/>
            <person name="Zhang X."/>
            <person name="Li P."/>
            <person name="Qiu J."/>
            <person name="Olsen K.M."/>
            <person name="Qiu Y."/>
        </authorList>
    </citation>
    <scope>NUCLEOTIDE SEQUENCE</scope>
    <source>
        <strain evidence="10">KIB01</strain>
    </source>
</reference>
<evidence type="ECO:0000313" key="10">
    <source>
        <dbReference type="EMBL" id="KAK2655106.1"/>
    </source>
</evidence>
<accession>A0AAE0CL42</accession>
<evidence type="ECO:0000256" key="5">
    <source>
        <dbReference type="ARBA" id="ARBA00022641"/>
    </source>
</evidence>
<comment type="subcellular location">
    <subcellularLocation>
        <location evidence="1 9">Secreted</location>
    </subcellularLocation>
</comment>
<gene>
    <name evidence="10" type="ORF">Ddye_008158</name>
</gene>
<evidence type="ECO:0000256" key="4">
    <source>
        <dbReference type="ARBA" id="ARBA00022525"/>
    </source>
</evidence>
<keyword evidence="3 9" id="KW-0217">Developmental protein</keyword>
<dbReference type="EMBL" id="JANJYI010000003">
    <property type="protein sequence ID" value="KAK2655106.1"/>
    <property type="molecule type" value="Genomic_DNA"/>
</dbReference>